<dbReference type="PROSITE" id="PS50878">
    <property type="entry name" value="RT_POL"/>
    <property type="match status" value="1"/>
</dbReference>
<dbReference type="InterPro" id="IPR000477">
    <property type="entry name" value="RT_dom"/>
</dbReference>
<reference evidence="2 3" key="1">
    <citation type="submission" date="2016-10" db="EMBL/GenBank/DDBJ databases">
        <title>Comparative genomics of Bacillus thuringiensis reveals a path to pathogens against multiple invertebrate hosts.</title>
        <authorList>
            <person name="Zheng J."/>
            <person name="Gao Q."/>
            <person name="Liu H."/>
            <person name="Peng D."/>
            <person name="Ruan L."/>
            <person name="Sun M."/>
        </authorList>
    </citation>
    <scope>NUCLEOTIDE SEQUENCE [LARGE SCALE GENOMIC DNA]</scope>
    <source>
        <strain evidence="2">BGSC 4BX1</strain>
    </source>
</reference>
<dbReference type="GO" id="GO:0003964">
    <property type="term" value="F:RNA-directed DNA polymerase activity"/>
    <property type="evidence" value="ECO:0007669"/>
    <property type="project" value="UniProtKB-KW"/>
</dbReference>
<sequence>MKVNRRLINSESDLIKTLEDLYFMSKEGKNFFSIMEILSNEEVIKTAIHNIKSNKGSKTAGIDGKTIDDFLQMETSSLVELIRNTINSYTPQPVKRIYIPKGNIKSSKKSEMRPLGIPNMIDRIIQELVRMFIEPIVEAKFYKHSYGFRPYRSAEHALARMRDVARRSKTYWVVEGDIRGYFDNINHNKLLEIMWNMGIKDKRLLAIIKKMLKAGYMDEGRYYKTDKGTPQGGIISPLLANIYLNGFDWFIAKEYEYHPYTDRYQSRKAAYQKLRKEGHCPTYLVRYADDWVILTTSEENATRLLKKAGKYLKHVLHLDLSKEKTLISDLRIRPLTFLSYNMRFGLTKENKEAPLLYPNMKAVSRSVEEIKVIVKKLRYSPDNEWFATNIEKINEKLIGLSNYFNKGISKRTLEKIDNRLFWGVWKSFKSYFRYEKDTKMAMKHFVPMNILGNRINRHEKYQGKTLAIEIDGIMIGITKSAITPVQYSRNFNQDMTPYTPEGRKLYAKTMEKVPPLARPATYKADELFIAHSDKSREITNFEYMMNKDYAYNRDKGKCRACSCYLYGKAHCHHKKNKLPMHEINKVKNLISLCNECHNLVHNSKPIEGTTKRVKLIEELRKTIRD</sequence>
<dbReference type="SUPFAM" id="SSF56672">
    <property type="entry name" value="DNA/RNA polymerases"/>
    <property type="match status" value="1"/>
</dbReference>
<dbReference type="InterPro" id="IPR013597">
    <property type="entry name" value="Mat_intron_G2"/>
</dbReference>
<gene>
    <name evidence="2" type="ORF">BK742_04090</name>
</gene>
<dbReference type="AlphaFoldDB" id="A0A243BM74"/>
<dbReference type="InterPro" id="IPR030931">
    <property type="entry name" value="Group_II_RT_mat"/>
</dbReference>
<feature type="domain" description="Reverse transcriptase" evidence="1">
    <location>
        <begin position="80"/>
        <end position="342"/>
    </location>
</feature>
<dbReference type="CDD" id="cd01651">
    <property type="entry name" value="RT_G2_intron"/>
    <property type="match status" value="1"/>
</dbReference>
<dbReference type="NCBIfam" id="TIGR04416">
    <property type="entry name" value="group_II_RT_mat"/>
    <property type="match status" value="1"/>
</dbReference>
<accession>A0A243BM74</accession>
<keyword evidence="2" id="KW-0808">Transferase</keyword>
<comment type="caution">
    <text evidence="2">The sequence shown here is derived from an EMBL/GenBank/DDBJ whole genome shotgun (WGS) entry which is preliminary data.</text>
</comment>
<evidence type="ECO:0000313" key="2">
    <source>
        <dbReference type="EMBL" id="OTY48264.1"/>
    </source>
</evidence>
<evidence type="ECO:0000259" key="1">
    <source>
        <dbReference type="PROSITE" id="PS50878"/>
    </source>
</evidence>
<dbReference type="InterPro" id="IPR043502">
    <property type="entry name" value="DNA/RNA_pol_sf"/>
</dbReference>
<dbReference type="PANTHER" id="PTHR34047">
    <property type="entry name" value="NUCLEAR INTRON MATURASE 1, MITOCHONDRIAL-RELATED"/>
    <property type="match status" value="1"/>
</dbReference>
<evidence type="ECO:0000313" key="3">
    <source>
        <dbReference type="Proteomes" id="UP000195089"/>
    </source>
</evidence>
<dbReference type="CDD" id="cd00085">
    <property type="entry name" value="HNHc"/>
    <property type="match status" value="1"/>
</dbReference>
<dbReference type="EMBL" id="NFDL01000015">
    <property type="protein sequence ID" value="OTY48264.1"/>
    <property type="molecule type" value="Genomic_DNA"/>
</dbReference>
<protein>
    <submittedName>
        <fullName evidence="2">Group II intron reverse transcriptase/maturase</fullName>
    </submittedName>
</protein>
<dbReference type="Pfam" id="PF00078">
    <property type="entry name" value="RVT_1"/>
    <property type="match status" value="1"/>
</dbReference>
<dbReference type="Proteomes" id="UP000195089">
    <property type="component" value="Unassembled WGS sequence"/>
</dbReference>
<organism evidence="2 3">
    <name type="scientific">Bacillus thuringiensis serovar pingluonsis</name>
    <dbReference type="NCBI Taxonomy" id="180881"/>
    <lineage>
        <taxon>Bacteria</taxon>
        <taxon>Bacillati</taxon>
        <taxon>Bacillota</taxon>
        <taxon>Bacilli</taxon>
        <taxon>Bacillales</taxon>
        <taxon>Bacillaceae</taxon>
        <taxon>Bacillus</taxon>
        <taxon>Bacillus cereus group</taxon>
    </lineage>
</organism>
<keyword evidence="2" id="KW-0548">Nucleotidyltransferase</keyword>
<proteinExistence type="predicted"/>
<keyword evidence="2" id="KW-0695">RNA-directed DNA polymerase</keyword>
<dbReference type="PANTHER" id="PTHR34047:SF8">
    <property type="entry name" value="PROTEIN YKFC"/>
    <property type="match status" value="1"/>
</dbReference>
<dbReference type="InterPro" id="IPR051083">
    <property type="entry name" value="GrpII_Intron_Splice-Mob/Def"/>
</dbReference>
<dbReference type="Pfam" id="PF08388">
    <property type="entry name" value="GIIM"/>
    <property type="match status" value="1"/>
</dbReference>
<dbReference type="InterPro" id="IPR003615">
    <property type="entry name" value="HNH_nuc"/>
</dbReference>
<name>A0A243BM74_BACTU</name>